<sequence>MDRFVLAFTLLIGILLVASPLYILPHATMSSYRYTIQSVDEDVETSPVVYSTLPQSAQNTFDSARSTDGVVVKQTTDPAFEPGRSVVTDGDEQYVVRTVREPPSTVLRWLRQALVTFGVVLCCSVGVTLRDSTDRRIGPPIGFAVVGFGAVITAVTGVGTGAGAVLLLTVVIAQFAALWWAVATATGRIVPQPIIGE</sequence>
<feature type="transmembrane region" description="Helical" evidence="1">
    <location>
        <begin position="164"/>
        <end position="182"/>
    </location>
</feature>
<protein>
    <submittedName>
        <fullName evidence="2">Uncharacterized protein</fullName>
    </submittedName>
</protein>
<reference evidence="3 5" key="2">
    <citation type="journal article" date="2014" name="PLoS Genet.">
        <title>Phylogenetically driven sequencing of extremely halophilic archaea reveals strategies for static and dynamic osmo-response.</title>
        <authorList>
            <person name="Becker E.A."/>
            <person name="Seitzer P.M."/>
            <person name="Tritt A."/>
            <person name="Larsen D."/>
            <person name="Krusor M."/>
            <person name="Yao A.I."/>
            <person name="Wu D."/>
            <person name="Madern D."/>
            <person name="Eisen J.A."/>
            <person name="Darling A.E."/>
            <person name="Facciotti M.T."/>
        </authorList>
    </citation>
    <scope>NUCLEOTIDE SEQUENCE [LARGE SCALE GENOMIC DNA]</scope>
    <source>
        <strain evidence="3 5">DSM 11551</strain>
    </source>
</reference>
<dbReference type="HOGENOM" id="CLU_1381363_0_0_2"/>
<keyword evidence="1" id="KW-0472">Membrane</keyword>
<dbReference type="GeneID" id="9991845"/>
<accession>E4NR12</accession>
<keyword evidence="1" id="KW-1133">Transmembrane helix</keyword>
<dbReference type="EMBL" id="AOHT01000029">
    <property type="protein sequence ID" value="ELY28207.1"/>
    <property type="molecule type" value="Genomic_DNA"/>
</dbReference>
<proteinExistence type="predicted"/>
<name>E4NR12_HALBP</name>
<gene>
    <name evidence="2" type="ordered locus">Hbor_00250</name>
    <name evidence="3" type="ORF">C499_08282</name>
</gene>
<dbReference type="KEGG" id="hbo:Hbor_00250"/>
<reference evidence="2 4" key="1">
    <citation type="journal article" date="2009" name="Stand. Genomic Sci.">
        <title>Complete genome sequence of Halogeometricum borinquense type strain (PR3).</title>
        <authorList>
            <person name="Malfatti S."/>
            <person name="Tindall B.J."/>
            <person name="Schneider S."/>
            <person name="Fahnrich R."/>
            <person name="Lapidus A."/>
            <person name="Labuttii K."/>
            <person name="Copeland A."/>
            <person name="Glavina Del Rio T."/>
            <person name="Nolan M."/>
            <person name="Chen F."/>
            <person name="Lucas S."/>
            <person name="Tice H."/>
            <person name="Cheng J.F."/>
            <person name="Bruce D."/>
            <person name="Goodwin L."/>
            <person name="Pitluck S."/>
            <person name="Anderson I."/>
            <person name="Pati A."/>
            <person name="Ivanova N."/>
            <person name="Mavromatis K."/>
            <person name="Chen A."/>
            <person name="Palaniappan K."/>
            <person name="D'haeseleer P."/>
            <person name="Goker M."/>
            <person name="Bristow J."/>
            <person name="Eisen J.A."/>
            <person name="Markowitz V."/>
            <person name="Hugenholtz P."/>
            <person name="Kyrpides N.C."/>
            <person name="Klenk H.P."/>
            <person name="Chain P."/>
        </authorList>
    </citation>
    <scope>NUCLEOTIDE SEQUENCE [LARGE SCALE GENOMIC DNA]</scope>
    <source>
        <strain evidence="4">ATCC 700274 / DSM 11551 / JCM 10706 / KCTC 4070 / PR3</strain>
        <strain evidence="2">PR 3</strain>
    </source>
</reference>
<keyword evidence="4" id="KW-1185">Reference proteome</keyword>
<evidence type="ECO:0000313" key="2">
    <source>
        <dbReference type="EMBL" id="ADQ65638.1"/>
    </source>
</evidence>
<evidence type="ECO:0000313" key="4">
    <source>
        <dbReference type="Proteomes" id="UP000006663"/>
    </source>
</evidence>
<dbReference type="AlphaFoldDB" id="E4NR12"/>
<dbReference type="Proteomes" id="UP000011585">
    <property type="component" value="Unassembled WGS sequence"/>
</dbReference>
<evidence type="ECO:0000313" key="5">
    <source>
        <dbReference type="Proteomes" id="UP000011585"/>
    </source>
</evidence>
<evidence type="ECO:0000256" key="1">
    <source>
        <dbReference type="SAM" id="Phobius"/>
    </source>
</evidence>
<keyword evidence="1" id="KW-0812">Transmembrane</keyword>
<dbReference type="Proteomes" id="UP000006663">
    <property type="component" value="Chromosome"/>
</dbReference>
<evidence type="ECO:0000313" key="3">
    <source>
        <dbReference type="EMBL" id="ELY28207.1"/>
    </source>
</evidence>
<feature type="transmembrane region" description="Helical" evidence="1">
    <location>
        <begin position="141"/>
        <end position="158"/>
    </location>
</feature>
<dbReference type="OrthoDB" id="330023at2157"/>
<dbReference type="EMBL" id="CP001690">
    <property type="protein sequence ID" value="ADQ65638.1"/>
    <property type="molecule type" value="Genomic_DNA"/>
</dbReference>
<organism evidence="2 4">
    <name type="scientific">Halogeometricum borinquense (strain ATCC 700274 / DSM 11551 / JCM 10706 / KCTC 4070 / PR3)</name>
    <dbReference type="NCBI Taxonomy" id="469382"/>
    <lineage>
        <taxon>Archaea</taxon>
        <taxon>Methanobacteriati</taxon>
        <taxon>Methanobacteriota</taxon>
        <taxon>Stenosarchaea group</taxon>
        <taxon>Halobacteria</taxon>
        <taxon>Halobacteriales</taxon>
        <taxon>Haloferacaceae</taxon>
        <taxon>Halogeometricum</taxon>
    </lineage>
</organism>
<dbReference type="RefSeq" id="WP_006054973.1">
    <property type="nucleotide sequence ID" value="NC_014729.1"/>
</dbReference>